<keyword evidence="1" id="KW-0175">Coiled coil</keyword>
<organism evidence="2 3">
    <name type="scientific">Bacteriophage sp</name>
    <dbReference type="NCBI Taxonomy" id="38018"/>
    <lineage>
        <taxon>Viruses</taxon>
    </lineage>
</organism>
<reference evidence="2" key="1">
    <citation type="submission" date="2022-07" db="EMBL/GenBank/DDBJ databases">
        <authorList>
            <person name="Nishijima S."/>
        </authorList>
    </citation>
    <scope>NUCLEOTIDE SEQUENCE</scope>
    <source>
        <strain evidence="2">1827_77749</strain>
    </source>
</reference>
<evidence type="ECO:0000313" key="3">
    <source>
        <dbReference type="Proteomes" id="UP001160508"/>
    </source>
</evidence>
<evidence type="ECO:0000313" key="2">
    <source>
        <dbReference type="EMBL" id="UVN06020.1"/>
    </source>
</evidence>
<keyword evidence="3" id="KW-1185">Reference proteome</keyword>
<protein>
    <submittedName>
        <fullName evidence="2">Uncharacterized protein</fullName>
    </submittedName>
</protein>
<evidence type="ECO:0000256" key="1">
    <source>
        <dbReference type="SAM" id="Coils"/>
    </source>
</evidence>
<proteinExistence type="predicted"/>
<sequence length="147" mass="17199">MKDIMLADTPIEQREQILRDSCDQIVERSYTRRFDQQEINERRASLANVSIQIADLEQELAEIRADYKGRIKPLQERIVKLRDELKAGGDWVKGDCFKFVFEDEGMVGFYSPEGHLLEARPMTQEEKQKNVFRMIRETSVEKTGTDN</sequence>
<dbReference type="EMBL" id="OP031061">
    <property type="protein sequence ID" value="UVN06020.1"/>
    <property type="molecule type" value="Genomic_DNA"/>
</dbReference>
<accession>A0ABY5T6M1</accession>
<feature type="coiled-coil region" evidence="1">
    <location>
        <begin position="39"/>
        <end position="66"/>
    </location>
</feature>
<name>A0ABY5T6M1_9VIRU</name>
<dbReference type="Proteomes" id="UP001160508">
    <property type="component" value="Segment"/>
</dbReference>